<feature type="region of interest" description="Disordered" evidence="1">
    <location>
        <begin position="1"/>
        <end position="22"/>
    </location>
</feature>
<protein>
    <submittedName>
        <fullName evidence="2">Uncharacterized protein</fullName>
    </submittedName>
</protein>
<accession>E4TLX4</accession>
<proteinExistence type="predicted"/>
<evidence type="ECO:0000313" key="3">
    <source>
        <dbReference type="Proteomes" id="UP000008720"/>
    </source>
</evidence>
<gene>
    <name evidence="2" type="ordered locus">Ftrac_0256</name>
</gene>
<feature type="compositionally biased region" description="Polar residues" evidence="1">
    <location>
        <begin position="7"/>
        <end position="20"/>
    </location>
</feature>
<dbReference type="AlphaFoldDB" id="E4TLX4"/>
<reference evidence="2 3" key="1">
    <citation type="journal article" date="2011" name="Stand. Genomic Sci.">
        <title>Complete genome sequence of Marivirga tractuosa type strain (H-43).</title>
        <authorList>
            <person name="Pagani I."/>
            <person name="Chertkov O."/>
            <person name="Lapidus A."/>
            <person name="Lucas S."/>
            <person name="Del Rio T.G."/>
            <person name="Tice H."/>
            <person name="Copeland A."/>
            <person name="Cheng J.F."/>
            <person name="Nolan M."/>
            <person name="Saunders E."/>
            <person name="Pitluck S."/>
            <person name="Held B."/>
            <person name="Goodwin L."/>
            <person name="Liolios K."/>
            <person name="Ovchinikova G."/>
            <person name="Ivanova N."/>
            <person name="Mavromatis K."/>
            <person name="Pati A."/>
            <person name="Chen A."/>
            <person name="Palaniappan K."/>
            <person name="Land M."/>
            <person name="Hauser L."/>
            <person name="Jeffries C.D."/>
            <person name="Detter J.C."/>
            <person name="Han C."/>
            <person name="Tapia R."/>
            <person name="Ngatchou-Djao O.D."/>
            <person name="Rohde M."/>
            <person name="Goker M."/>
            <person name="Spring S."/>
            <person name="Sikorski J."/>
            <person name="Woyke T."/>
            <person name="Bristow J."/>
            <person name="Eisen J.A."/>
            <person name="Markowitz V."/>
            <person name="Hugenholtz P."/>
            <person name="Klenk H.P."/>
            <person name="Kyrpides N.C."/>
        </authorList>
    </citation>
    <scope>NUCLEOTIDE SEQUENCE [LARGE SCALE GENOMIC DNA]</scope>
    <source>
        <strain evidence="3">ATCC 23168 / DSM 4126 / NBRC 15989 / NCIMB 1408 / VKM B-1430 / H-43</strain>
    </source>
</reference>
<dbReference type="Proteomes" id="UP000008720">
    <property type="component" value="Chromosome"/>
</dbReference>
<evidence type="ECO:0000313" key="2">
    <source>
        <dbReference type="EMBL" id="ADR20265.1"/>
    </source>
</evidence>
<evidence type="ECO:0000256" key="1">
    <source>
        <dbReference type="SAM" id="MobiDB-lite"/>
    </source>
</evidence>
<dbReference type="STRING" id="643867.Ftrac_0256"/>
<name>E4TLX4_MARTH</name>
<keyword evidence="3" id="KW-1185">Reference proteome</keyword>
<dbReference type="KEGG" id="mtt:Ftrac_0256"/>
<organism evidence="2 3">
    <name type="scientific">Marivirga tractuosa (strain ATCC 23168 / DSM 4126 / NBRC 15989 / NCIMB 1408 / VKM B-1430 / H-43)</name>
    <name type="common">Microscilla tractuosa</name>
    <name type="synonym">Flexibacter tractuosus</name>
    <dbReference type="NCBI Taxonomy" id="643867"/>
    <lineage>
        <taxon>Bacteria</taxon>
        <taxon>Pseudomonadati</taxon>
        <taxon>Bacteroidota</taxon>
        <taxon>Cytophagia</taxon>
        <taxon>Cytophagales</taxon>
        <taxon>Marivirgaceae</taxon>
        <taxon>Marivirga</taxon>
    </lineage>
</organism>
<sequence length="270" mass="30896">MAGTGVVRNSISNNSGSTQFAKDPQTLEKLSELMMSNSNFRQAKENTWEQELNDILAANNDLRCGTCGNSGVERIPLMDELLDNLEYISQFEAKPGIETVYSGLRSNINNRDAVNHMIDYMKRYPNEFTNLTEFEFRYADDILNRADVLVENTLYEFKSWTPDNPNPWNSFFTGSGNSYTQFLRYLKNTNDLNELKYIFNAQKSDIGQVKEAFRGLFLDKADDWFKPIDDGGLGIVKVKQLFGDDIEDVSDFIEYADDLDSEVYSFLKAD</sequence>
<dbReference type="EMBL" id="CP002349">
    <property type="protein sequence ID" value="ADR20265.1"/>
    <property type="molecule type" value="Genomic_DNA"/>
</dbReference>
<dbReference type="HOGENOM" id="CLU_1029755_0_0_10"/>